<reference evidence="1 2" key="1">
    <citation type="submission" date="2023-10" db="EMBL/GenBank/DDBJ databases">
        <title>Roseovarius strain S88 nov., isolated from a marine algae.</title>
        <authorList>
            <person name="Lee M.W."/>
            <person name="Lee J.K."/>
            <person name="Kim J.M."/>
            <person name="Choi D.G."/>
            <person name="Baek J.H."/>
            <person name="Bayburt H."/>
            <person name="Jung J.J."/>
            <person name="Han D.M."/>
            <person name="Jeon C.O."/>
        </authorList>
    </citation>
    <scope>NUCLEOTIDE SEQUENCE [LARGE SCALE GENOMIC DNA]</scope>
    <source>
        <strain evidence="1 2">S88</strain>
    </source>
</reference>
<proteinExistence type="predicted"/>
<evidence type="ECO:0000313" key="1">
    <source>
        <dbReference type="EMBL" id="WWR46281.1"/>
    </source>
</evidence>
<gene>
    <name evidence="1" type="ORF">RZ517_16145</name>
</gene>
<dbReference type="Proteomes" id="UP001364156">
    <property type="component" value="Chromosome"/>
</dbReference>
<sequence>MGFRRYGIYFTPTPGPFAEFGAAWLGWDINAGRVPPPPDIPELTSIRQEITQTPGKYGLHATIKPPFRLADGQTEAALCDAFETLCAQIAPVTLDHLTLARLGRFLALVPEGDTSDLCSLAAHTVRELDVFRAPLTDKELARRRARSLSPEQDANLIRWGYPYVMNTFRFHITLTGKIPKKQADWVQTILESHLMPHVPSPYDIDAFSLVGESSNGRFHILRRCKLKGKCV</sequence>
<dbReference type="Pfam" id="PF06299">
    <property type="entry name" value="DUF1045"/>
    <property type="match status" value="1"/>
</dbReference>
<dbReference type="EMBL" id="CP146069">
    <property type="protein sequence ID" value="WWR46281.1"/>
    <property type="molecule type" value="Genomic_DNA"/>
</dbReference>
<protein>
    <submittedName>
        <fullName evidence="1">DUF1045 domain-containing protein</fullName>
    </submittedName>
</protein>
<organism evidence="1 2">
    <name type="scientific">Roseovarius phycicola</name>
    <dbReference type="NCBI Taxonomy" id="3080976"/>
    <lineage>
        <taxon>Bacteria</taxon>
        <taxon>Pseudomonadati</taxon>
        <taxon>Pseudomonadota</taxon>
        <taxon>Alphaproteobacteria</taxon>
        <taxon>Rhodobacterales</taxon>
        <taxon>Roseobacteraceae</taxon>
        <taxon>Roseovarius</taxon>
    </lineage>
</organism>
<dbReference type="InterPro" id="IPR009389">
    <property type="entry name" value="DUF1045"/>
</dbReference>
<keyword evidence="2" id="KW-1185">Reference proteome</keyword>
<dbReference type="RefSeq" id="WP_338549146.1">
    <property type="nucleotide sequence ID" value="NZ_CP146069.1"/>
</dbReference>
<accession>A0ABZ2HIC8</accession>
<dbReference type="PIRSF" id="PIRSF033328">
    <property type="entry name" value="Phest_Mll4975"/>
    <property type="match status" value="1"/>
</dbReference>
<evidence type="ECO:0000313" key="2">
    <source>
        <dbReference type="Proteomes" id="UP001364156"/>
    </source>
</evidence>
<name>A0ABZ2HIC8_9RHOB</name>
<dbReference type="Gene3D" id="3.90.1140.10">
    <property type="entry name" value="Cyclic phosphodiesterase"/>
    <property type="match status" value="1"/>
</dbReference>